<dbReference type="EMBL" id="VUNR01000007">
    <property type="protein sequence ID" value="MSU08416.1"/>
    <property type="molecule type" value="Genomic_DNA"/>
</dbReference>
<dbReference type="InterPro" id="IPR028082">
    <property type="entry name" value="Peripla_BP_I"/>
</dbReference>
<organism evidence="6 7">
    <name type="scientific">Anaerovibrio slackiae</name>
    <dbReference type="NCBI Taxonomy" id="2652309"/>
    <lineage>
        <taxon>Bacteria</taxon>
        <taxon>Bacillati</taxon>
        <taxon>Bacillota</taxon>
        <taxon>Negativicutes</taxon>
        <taxon>Selenomonadales</taxon>
        <taxon>Selenomonadaceae</taxon>
        <taxon>Anaerovibrio</taxon>
    </lineage>
</organism>
<dbReference type="PROSITE" id="PS00356">
    <property type="entry name" value="HTH_LACI_1"/>
    <property type="match status" value="1"/>
</dbReference>
<gene>
    <name evidence="6" type="ORF">FYJ84_05380</name>
</gene>
<keyword evidence="2" id="KW-0805">Transcription regulation</keyword>
<evidence type="ECO:0000256" key="3">
    <source>
        <dbReference type="ARBA" id="ARBA00023125"/>
    </source>
</evidence>
<name>A0A6I2UI48_9FIRM</name>
<dbReference type="GO" id="GO:0000976">
    <property type="term" value="F:transcription cis-regulatory region binding"/>
    <property type="evidence" value="ECO:0007669"/>
    <property type="project" value="TreeGrafter"/>
</dbReference>
<dbReference type="CDD" id="cd01392">
    <property type="entry name" value="HTH_LacI"/>
    <property type="match status" value="1"/>
</dbReference>
<keyword evidence="7" id="KW-1185">Reference proteome</keyword>
<evidence type="ECO:0000313" key="7">
    <source>
        <dbReference type="Proteomes" id="UP000433181"/>
    </source>
</evidence>
<dbReference type="InterPro" id="IPR010982">
    <property type="entry name" value="Lambda_DNA-bd_dom_sf"/>
</dbReference>
<dbReference type="AlphaFoldDB" id="A0A6I2UI48"/>
<keyword evidence="3 6" id="KW-0238">DNA-binding</keyword>
<feature type="domain" description="HTH lacI-type" evidence="5">
    <location>
        <begin position="2"/>
        <end position="56"/>
    </location>
</feature>
<protein>
    <submittedName>
        <fullName evidence="6">LacI family DNA-binding transcriptional regulator</fullName>
    </submittedName>
</protein>
<evidence type="ECO:0000313" key="6">
    <source>
        <dbReference type="EMBL" id="MSU08416.1"/>
    </source>
</evidence>
<dbReference type="SUPFAM" id="SSF47413">
    <property type="entry name" value="lambda repressor-like DNA-binding domains"/>
    <property type="match status" value="1"/>
</dbReference>
<dbReference type="InterPro" id="IPR001761">
    <property type="entry name" value="Peripla_BP/Lac1_sug-bd_dom"/>
</dbReference>
<evidence type="ECO:0000256" key="2">
    <source>
        <dbReference type="ARBA" id="ARBA00023015"/>
    </source>
</evidence>
<evidence type="ECO:0000256" key="1">
    <source>
        <dbReference type="ARBA" id="ARBA00022491"/>
    </source>
</evidence>
<sequence length="324" mass="35775">MAKIKDVAKLANVSPSTVSLVLNNKGYVSEATRAKVQAAVKELNYVPSEVARNLSLNRTNIIGVIIPDIAHPFFAALLHEIEIALYRYGYKTMICSTGEKENSELVFLDMLRRHTMDGLIVGAHALHLESYRDIDLPIVAFDRFINDSIPIVRADHNQGGTMAAKALLARKPKHVVQITGHPSVHTPAHEHEDVFSRCIQEAGIQLDSVVMSANALRPEDFARAAKKVFDRYPDVDAISSTDLGAIAALREASLRRRRVPEELSIVAYDGTYISRLPSLMLTAILQPISELGKKAADTIIAMIRHEPLPDLTPLPMKFQQGETC</sequence>
<dbReference type="PANTHER" id="PTHR30146">
    <property type="entry name" value="LACI-RELATED TRANSCRIPTIONAL REPRESSOR"/>
    <property type="match status" value="1"/>
</dbReference>
<dbReference type="PANTHER" id="PTHR30146:SF95">
    <property type="entry name" value="RIBOSE OPERON REPRESSOR"/>
    <property type="match status" value="1"/>
</dbReference>
<dbReference type="GeneID" id="96778341"/>
<accession>A0A6I2UI48</accession>
<dbReference type="RefSeq" id="WP_154406578.1">
    <property type="nucleotide sequence ID" value="NZ_VUNR01000007.1"/>
</dbReference>
<evidence type="ECO:0000256" key="4">
    <source>
        <dbReference type="ARBA" id="ARBA00023163"/>
    </source>
</evidence>
<keyword evidence="4" id="KW-0804">Transcription</keyword>
<comment type="caution">
    <text evidence="6">The sequence shown here is derived from an EMBL/GenBank/DDBJ whole genome shotgun (WGS) entry which is preliminary data.</text>
</comment>
<dbReference type="Gene3D" id="3.40.50.2300">
    <property type="match status" value="2"/>
</dbReference>
<dbReference type="SUPFAM" id="SSF53822">
    <property type="entry name" value="Periplasmic binding protein-like I"/>
    <property type="match status" value="1"/>
</dbReference>
<dbReference type="InterPro" id="IPR000843">
    <property type="entry name" value="HTH_LacI"/>
</dbReference>
<dbReference type="CDD" id="cd06291">
    <property type="entry name" value="PBP1_Qymf-like"/>
    <property type="match status" value="1"/>
</dbReference>
<evidence type="ECO:0000259" key="5">
    <source>
        <dbReference type="PROSITE" id="PS50932"/>
    </source>
</evidence>
<dbReference type="GO" id="GO:0003700">
    <property type="term" value="F:DNA-binding transcription factor activity"/>
    <property type="evidence" value="ECO:0007669"/>
    <property type="project" value="TreeGrafter"/>
</dbReference>
<proteinExistence type="predicted"/>
<dbReference type="PROSITE" id="PS50932">
    <property type="entry name" value="HTH_LACI_2"/>
    <property type="match status" value="1"/>
</dbReference>
<keyword evidence="1" id="KW-0678">Repressor</keyword>
<dbReference type="Pfam" id="PF00356">
    <property type="entry name" value="LacI"/>
    <property type="match status" value="1"/>
</dbReference>
<reference evidence="6 7" key="1">
    <citation type="submission" date="2019-08" db="EMBL/GenBank/DDBJ databases">
        <title>In-depth cultivation of the pig gut microbiome towards novel bacterial diversity and tailored functional studies.</title>
        <authorList>
            <person name="Wylensek D."/>
            <person name="Hitch T.C.A."/>
            <person name="Clavel T."/>
        </authorList>
    </citation>
    <scope>NUCLEOTIDE SEQUENCE [LARGE SCALE GENOMIC DNA]</scope>
    <source>
        <strain evidence="6 7">WCA-693-APC-5D-A</strain>
    </source>
</reference>
<dbReference type="Gene3D" id="1.10.260.40">
    <property type="entry name" value="lambda repressor-like DNA-binding domains"/>
    <property type="match status" value="1"/>
</dbReference>
<dbReference type="Pfam" id="PF00532">
    <property type="entry name" value="Peripla_BP_1"/>
    <property type="match status" value="1"/>
</dbReference>
<dbReference type="SMART" id="SM00354">
    <property type="entry name" value="HTH_LACI"/>
    <property type="match status" value="1"/>
</dbReference>
<dbReference type="Proteomes" id="UP000433181">
    <property type="component" value="Unassembled WGS sequence"/>
</dbReference>